<dbReference type="Pfam" id="PF01390">
    <property type="entry name" value="SEA"/>
    <property type="match status" value="1"/>
</dbReference>
<dbReference type="PANTHER" id="PTHR37999:SF2">
    <property type="entry name" value="MUCIN-17"/>
    <property type="match status" value="1"/>
</dbReference>
<feature type="non-terminal residue" evidence="2">
    <location>
        <position position="1"/>
    </location>
</feature>
<feature type="non-terminal residue" evidence="2">
    <location>
        <position position="63"/>
    </location>
</feature>
<dbReference type="EMBL" id="VZSO01008801">
    <property type="protein sequence ID" value="NWZ30557.1"/>
    <property type="molecule type" value="Genomic_DNA"/>
</dbReference>
<gene>
    <name evidence="2" type="primary">Muc17</name>
    <name evidence="2" type="ORF">ASASCU_R16097</name>
</gene>
<dbReference type="InterPro" id="IPR053311">
    <property type="entry name" value="Mucosal_Integrity_Assoc"/>
</dbReference>
<feature type="domain" description="SEA" evidence="1">
    <location>
        <begin position="1"/>
        <end position="63"/>
    </location>
</feature>
<dbReference type="PANTHER" id="PTHR37999">
    <property type="entry name" value="MUCIN-17"/>
    <property type="match status" value="1"/>
</dbReference>
<evidence type="ECO:0000313" key="3">
    <source>
        <dbReference type="Proteomes" id="UP000525565"/>
    </source>
</evidence>
<dbReference type="Proteomes" id="UP000525565">
    <property type="component" value="Unassembled WGS sequence"/>
</dbReference>
<dbReference type="AlphaFoldDB" id="A0A7K7LI59"/>
<dbReference type="InterPro" id="IPR036364">
    <property type="entry name" value="SEA_dom_sf"/>
</dbReference>
<dbReference type="SUPFAM" id="SSF82671">
    <property type="entry name" value="SEA domain"/>
    <property type="match status" value="1"/>
</dbReference>
<name>A0A7K7LI59_9AVES</name>
<comment type="caution">
    <text evidence="2">The sequence shown here is derived from an EMBL/GenBank/DDBJ whole genome shotgun (WGS) entry which is preliminary data.</text>
</comment>
<accession>A0A7K7LI59</accession>
<evidence type="ECO:0000313" key="2">
    <source>
        <dbReference type="EMBL" id="NWZ30557.1"/>
    </source>
</evidence>
<organism evidence="2 3">
    <name type="scientific">Asarcornis scutulata</name>
    <dbReference type="NCBI Taxonomy" id="75869"/>
    <lineage>
        <taxon>Eukaryota</taxon>
        <taxon>Metazoa</taxon>
        <taxon>Chordata</taxon>
        <taxon>Craniata</taxon>
        <taxon>Vertebrata</taxon>
        <taxon>Euteleostomi</taxon>
        <taxon>Archelosauria</taxon>
        <taxon>Archosauria</taxon>
        <taxon>Dinosauria</taxon>
        <taxon>Saurischia</taxon>
        <taxon>Theropoda</taxon>
        <taxon>Coelurosauria</taxon>
        <taxon>Aves</taxon>
        <taxon>Neognathae</taxon>
        <taxon>Galloanserae</taxon>
        <taxon>Anseriformes</taxon>
        <taxon>Anatidae</taxon>
        <taxon>Anatinae</taxon>
        <taxon>Asarcornis</taxon>
    </lineage>
</organism>
<proteinExistence type="predicted"/>
<keyword evidence="3" id="KW-1185">Reference proteome</keyword>
<reference evidence="2 3" key="1">
    <citation type="submission" date="2019-09" db="EMBL/GenBank/DDBJ databases">
        <title>Bird 10,000 Genomes (B10K) Project - Family phase.</title>
        <authorList>
            <person name="Zhang G."/>
        </authorList>
    </citation>
    <scope>NUCLEOTIDE SEQUENCE [LARGE SCALE GENOMIC DNA]</scope>
    <source>
        <strain evidence="2">OUT-0051</strain>
        <tissue evidence="2">Kidney</tissue>
    </source>
</reference>
<evidence type="ECO:0000259" key="1">
    <source>
        <dbReference type="PROSITE" id="PS50024"/>
    </source>
</evidence>
<dbReference type="Gene3D" id="3.30.70.960">
    <property type="entry name" value="SEA domain"/>
    <property type="match status" value="1"/>
</dbReference>
<protein>
    <submittedName>
        <fullName evidence="2">MUC17 protein</fullName>
    </submittedName>
</protein>
<dbReference type="InterPro" id="IPR000082">
    <property type="entry name" value="SEA_dom"/>
</dbReference>
<dbReference type="PROSITE" id="PS50024">
    <property type="entry name" value="SEA"/>
    <property type="match status" value="1"/>
</dbReference>
<sequence>LVVTVTNFNYTEELQDPRSEAYERFEKQFRQEMAKIYNSVPGYEGVKILSIRPAASSRRGAWV</sequence>